<reference evidence="1" key="1">
    <citation type="submission" date="2022-07" db="EMBL/GenBank/DDBJ databases">
        <title>Phylogenomic reconstructions and comparative analyses of Kickxellomycotina fungi.</title>
        <authorList>
            <person name="Reynolds N.K."/>
            <person name="Stajich J.E."/>
            <person name="Barry K."/>
            <person name="Grigoriev I.V."/>
            <person name="Crous P."/>
            <person name="Smith M.E."/>
        </authorList>
    </citation>
    <scope>NUCLEOTIDE SEQUENCE</scope>
    <source>
        <strain evidence="1">Benny 63K</strain>
    </source>
</reference>
<proteinExistence type="predicted"/>
<evidence type="ECO:0000313" key="2">
    <source>
        <dbReference type="Proteomes" id="UP001150581"/>
    </source>
</evidence>
<evidence type="ECO:0000313" key="1">
    <source>
        <dbReference type="EMBL" id="KAJ1901711.1"/>
    </source>
</evidence>
<accession>A0ACC1IW04</accession>
<sequence length="126" mass="14214">MSDDNTAQQVYYRITQKLQDCQKQLGQIEAQISGNQRESRLAALTRREIEGLDASVPLYKSTGKMFIQESKDDLLKEIDTTAENSKAMVEALEKKQKFVKREMEEASGNLRDIVRSIQTAAATTKA</sequence>
<gene>
    <name evidence="1" type="ORF">LPJ66_000560</name>
</gene>
<organism evidence="1 2">
    <name type="scientific">Kickxella alabastrina</name>
    <dbReference type="NCBI Taxonomy" id="61397"/>
    <lineage>
        <taxon>Eukaryota</taxon>
        <taxon>Fungi</taxon>
        <taxon>Fungi incertae sedis</taxon>
        <taxon>Zoopagomycota</taxon>
        <taxon>Kickxellomycotina</taxon>
        <taxon>Kickxellomycetes</taxon>
        <taxon>Kickxellales</taxon>
        <taxon>Kickxellaceae</taxon>
        <taxon>Kickxella</taxon>
    </lineage>
</organism>
<dbReference type="Proteomes" id="UP001150581">
    <property type="component" value="Unassembled WGS sequence"/>
</dbReference>
<name>A0ACC1IW04_9FUNG</name>
<dbReference type="EMBL" id="JANBPG010000018">
    <property type="protein sequence ID" value="KAJ1901711.1"/>
    <property type="molecule type" value="Genomic_DNA"/>
</dbReference>
<keyword evidence="2" id="KW-1185">Reference proteome</keyword>
<comment type="caution">
    <text evidence="1">The sequence shown here is derived from an EMBL/GenBank/DDBJ whole genome shotgun (WGS) entry which is preliminary data.</text>
</comment>
<protein>
    <submittedName>
        <fullName evidence="1">Uncharacterized protein</fullName>
    </submittedName>
</protein>